<evidence type="ECO:0000313" key="1">
    <source>
        <dbReference type="EMBL" id="OGK40176.1"/>
    </source>
</evidence>
<dbReference type="Proteomes" id="UP000179270">
    <property type="component" value="Unassembled WGS sequence"/>
</dbReference>
<name>A0A1F7I9X7_9BACT</name>
<comment type="caution">
    <text evidence="1">The sequence shown here is derived from an EMBL/GenBank/DDBJ whole genome shotgun (WGS) entry which is preliminary data.</text>
</comment>
<reference evidence="1 2" key="1">
    <citation type="journal article" date="2016" name="Nat. Commun.">
        <title>Thousands of microbial genomes shed light on interconnected biogeochemical processes in an aquifer system.</title>
        <authorList>
            <person name="Anantharaman K."/>
            <person name="Brown C.T."/>
            <person name="Hug L.A."/>
            <person name="Sharon I."/>
            <person name="Castelle C.J."/>
            <person name="Probst A.J."/>
            <person name="Thomas B.C."/>
            <person name="Singh A."/>
            <person name="Wilkins M.J."/>
            <person name="Karaoz U."/>
            <person name="Brodie E.L."/>
            <person name="Williams K.H."/>
            <person name="Hubbard S.S."/>
            <person name="Banfield J.F."/>
        </authorList>
    </citation>
    <scope>NUCLEOTIDE SEQUENCE [LARGE SCALE GENOMIC DNA]</scope>
</reference>
<protein>
    <submittedName>
        <fullName evidence="1">Uncharacterized protein</fullName>
    </submittedName>
</protein>
<organism evidence="1 2">
    <name type="scientific">Candidatus Roizmanbacteria bacterium RIFCSPLOWO2_01_FULL_35_13</name>
    <dbReference type="NCBI Taxonomy" id="1802055"/>
    <lineage>
        <taxon>Bacteria</taxon>
        <taxon>Candidatus Roizmaniibacteriota</taxon>
    </lineage>
</organism>
<sequence length="125" mass="14036">MNTFEVLTINQWVKPRSPVNINGVDYIGGLLRLTARGGRLSVNLAQSAKSIAQTISCWALTEGGIDLTQDSRGSANILHYSTSAVWLCQYANIDDFAEFEKQLRNQVARQDERDQHDGEDKNYVF</sequence>
<accession>A0A1F7I9X7</accession>
<dbReference type="EMBL" id="MGAF01000035">
    <property type="protein sequence ID" value="OGK40176.1"/>
    <property type="molecule type" value="Genomic_DNA"/>
</dbReference>
<proteinExistence type="predicted"/>
<dbReference type="STRING" id="1802055.A3A74_06700"/>
<dbReference type="AlphaFoldDB" id="A0A1F7I9X7"/>
<evidence type="ECO:0000313" key="2">
    <source>
        <dbReference type="Proteomes" id="UP000179270"/>
    </source>
</evidence>
<gene>
    <name evidence="1" type="ORF">A3A74_06700</name>
</gene>